<dbReference type="Proteomes" id="UP000007646">
    <property type="component" value="Unassembled WGS sequence"/>
</dbReference>
<gene>
    <name evidence="13" type="primary">UQCC4</name>
</gene>
<keyword evidence="4" id="KW-0812">Transmembrane</keyword>
<sequence length="121" mass="13600">MSCVVFEPAPGVARALRFVRWVSQSPHPPSSGRARAQPVAKGEEEDDFNRPIQFSSSKANPPRWTVEHSLGRVQQRAWWKVLPLSISFLALFVWCFLRQESSSDECSTGVLGKETEPSDRS</sequence>
<evidence type="ECO:0000256" key="7">
    <source>
        <dbReference type="ARBA" id="ARBA00022982"/>
    </source>
</evidence>
<evidence type="ECO:0000256" key="6">
    <source>
        <dbReference type="ARBA" id="ARBA00022792"/>
    </source>
</evidence>
<evidence type="ECO:0000256" key="11">
    <source>
        <dbReference type="ARBA" id="ARBA00034713"/>
    </source>
</evidence>
<organism evidence="13 14">
    <name type="scientific">Loxodonta africana</name>
    <name type="common">African elephant</name>
    <dbReference type="NCBI Taxonomy" id="9785"/>
    <lineage>
        <taxon>Eukaryota</taxon>
        <taxon>Metazoa</taxon>
        <taxon>Chordata</taxon>
        <taxon>Craniata</taxon>
        <taxon>Vertebrata</taxon>
        <taxon>Euteleostomi</taxon>
        <taxon>Mammalia</taxon>
        <taxon>Eutheria</taxon>
        <taxon>Afrotheria</taxon>
        <taxon>Proboscidea</taxon>
        <taxon>Elephantidae</taxon>
        <taxon>Loxodonta</taxon>
    </lineage>
</organism>
<evidence type="ECO:0000256" key="4">
    <source>
        <dbReference type="ARBA" id="ARBA00022692"/>
    </source>
</evidence>
<keyword evidence="5" id="KW-0732">Signal</keyword>
<feature type="region of interest" description="Disordered" evidence="12">
    <location>
        <begin position="23"/>
        <end position="62"/>
    </location>
</feature>
<dbReference type="STRING" id="9785.ENSLAFP00000026923"/>
<dbReference type="GeneTree" id="ENSGT00510000049652"/>
<keyword evidence="6" id="KW-0999">Mitochondrion inner membrane</keyword>
<dbReference type="OrthoDB" id="5783753at2759"/>
<evidence type="ECO:0000256" key="2">
    <source>
        <dbReference type="ARBA" id="ARBA00022448"/>
    </source>
</evidence>
<dbReference type="PRINTS" id="PR02042">
    <property type="entry name" value="CCSMST1"/>
</dbReference>
<evidence type="ECO:0000256" key="1">
    <source>
        <dbReference type="ARBA" id="ARBA00004434"/>
    </source>
</evidence>
<dbReference type="PANTHER" id="PTHR35268:SF1">
    <property type="entry name" value="UBIQUINOL-CYTOCHROME-C REDUCTASE COMPLEX ASSEMBLY FACTOR 4"/>
    <property type="match status" value="1"/>
</dbReference>
<feature type="region of interest" description="Disordered" evidence="12">
    <location>
        <begin position="101"/>
        <end position="121"/>
    </location>
</feature>
<accession>G3UGG5</accession>
<dbReference type="GO" id="GO:0005743">
    <property type="term" value="C:mitochondrial inner membrane"/>
    <property type="evidence" value="ECO:0007669"/>
    <property type="project" value="UniProtKB-SubCell"/>
</dbReference>
<reference evidence="13" key="3">
    <citation type="submission" date="2025-09" db="UniProtKB">
        <authorList>
            <consortium name="Ensembl"/>
        </authorList>
    </citation>
    <scope>IDENTIFICATION</scope>
    <source>
        <strain evidence="13">Isolate ISIS603380</strain>
    </source>
</reference>
<dbReference type="AlphaFoldDB" id="G3UGG5"/>
<keyword evidence="9" id="KW-0496">Mitochondrion</keyword>
<dbReference type="FunCoup" id="G3UGG5">
    <property type="interactions" value="163"/>
</dbReference>
<comment type="similarity">
    <text evidence="11">Belongs to the UQCC4 family.</text>
</comment>
<dbReference type="HOGENOM" id="CLU_142479_1_0_1"/>
<evidence type="ECO:0000256" key="3">
    <source>
        <dbReference type="ARBA" id="ARBA00022660"/>
    </source>
</evidence>
<name>G3UGG5_LOXAF</name>
<dbReference type="Ensembl" id="ENSLAFT00000029339.1">
    <property type="protein sequence ID" value="ENSLAFP00000026923.1"/>
    <property type="gene ID" value="ENSLAFG00000026451.1"/>
</dbReference>
<proteinExistence type="inferred from homology"/>
<dbReference type="PANTHER" id="PTHR35268">
    <property type="entry name" value="PROTEIN CCSMST1"/>
    <property type="match status" value="1"/>
</dbReference>
<dbReference type="InterPro" id="IPR023248">
    <property type="entry name" value="UQCC4_vert"/>
</dbReference>
<keyword evidence="10" id="KW-0472">Membrane</keyword>
<evidence type="ECO:0000256" key="9">
    <source>
        <dbReference type="ARBA" id="ARBA00023128"/>
    </source>
</evidence>
<evidence type="ECO:0000313" key="13">
    <source>
        <dbReference type="Ensembl" id="ENSLAFP00000026923.1"/>
    </source>
</evidence>
<evidence type="ECO:0000313" key="14">
    <source>
        <dbReference type="Proteomes" id="UP000007646"/>
    </source>
</evidence>
<dbReference type="InterPro" id="IPR029160">
    <property type="entry name" value="UQCC4"/>
</dbReference>
<dbReference type="OMA" id="GHQRPWW"/>
<dbReference type="InParanoid" id="G3UGG5"/>
<dbReference type="KEGG" id="lav:100668849"/>
<dbReference type="eggNOG" id="ENOG502S8XX">
    <property type="taxonomic scope" value="Eukaryota"/>
</dbReference>
<keyword evidence="3" id="KW-0679">Respiratory chain</keyword>
<evidence type="ECO:0000256" key="12">
    <source>
        <dbReference type="SAM" id="MobiDB-lite"/>
    </source>
</evidence>
<keyword evidence="7" id="KW-0249">Electron transport</keyword>
<keyword evidence="14" id="KW-1185">Reference proteome</keyword>
<comment type="subcellular location">
    <subcellularLocation>
        <location evidence="1">Mitochondrion inner membrane</location>
        <topology evidence="1">Single-pass membrane protein</topology>
    </subcellularLocation>
</comment>
<reference evidence="13" key="2">
    <citation type="submission" date="2025-08" db="UniProtKB">
        <authorList>
            <consortium name="Ensembl"/>
        </authorList>
    </citation>
    <scope>IDENTIFICATION</scope>
    <source>
        <strain evidence="13">Isolate ISIS603380</strain>
    </source>
</reference>
<protein>
    <submittedName>
        <fullName evidence="13">Ubiquinol-cytochrome c reductase complex assembly factor 4</fullName>
    </submittedName>
</protein>
<keyword evidence="2" id="KW-0813">Transport</keyword>
<evidence type="ECO:0000256" key="8">
    <source>
        <dbReference type="ARBA" id="ARBA00022989"/>
    </source>
</evidence>
<evidence type="ECO:0000256" key="10">
    <source>
        <dbReference type="ARBA" id="ARBA00023136"/>
    </source>
</evidence>
<dbReference type="Pfam" id="PF15013">
    <property type="entry name" value="CCSMST1"/>
    <property type="match status" value="1"/>
</dbReference>
<evidence type="ECO:0000256" key="5">
    <source>
        <dbReference type="ARBA" id="ARBA00022729"/>
    </source>
</evidence>
<reference evidence="13 14" key="1">
    <citation type="submission" date="2009-06" db="EMBL/GenBank/DDBJ databases">
        <title>The Genome Sequence of Loxodonta africana (African elephant).</title>
        <authorList>
            <person name="Di Palma F."/>
            <person name="Heiman D."/>
            <person name="Young S."/>
            <person name="Johnson J."/>
            <person name="Lander E.S."/>
            <person name="Lindblad-Toh K."/>
        </authorList>
    </citation>
    <scope>NUCLEOTIDE SEQUENCE [LARGE SCALE GENOMIC DNA]</scope>
    <source>
        <strain evidence="13 14">Isolate ISIS603380</strain>
    </source>
</reference>
<keyword evidence="8" id="KW-1133">Transmembrane helix</keyword>